<reference evidence="2 3" key="1">
    <citation type="journal article" date="2020" name="J Geophys Res Biogeosci">
        <title>Magnetotaxis as an Adaptation to Enable Bacterial Shuttling of Microbial Sulfur and Sulfur Cycling Across Aquatic Oxic#Anoxic Interfaces.</title>
        <authorList>
            <person name="Li J."/>
            <person name="Liu P."/>
            <person name="Wang J."/>
            <person name="Roberts A.P."/>
            <person name="Pan Y."/>
        </authorList>
    </citation>
    <scope>NUCLEOTIDE SEQUENCE [LARGE SCALE GENOMIC DNA]</scope>
    <source>
        <strain evidence="2 3">MYR-1_YQ</strain>
    </source>
</reference>
<protein>
    <recommendedName>
        <fullName evidence="1">Cysteine protease StiP N-terminal domain-containing protein</fullName>
    </recommendedName>
</protein>
<sequence>MKKSSREIFDRDVAHYAISIIRDRGIDENALRHILCAHAGAEIVFSVDMPDISHILMLAAERGVEVEAVADMPCNATAVIA</sequence>
<feature type="domain" description="Cysteine protease StiP N-terminal" evidence="1">
    <location>
        <begin position="1"/>
        <end position="45"/>
    </location>
</feature>
<evidence type="ECO:0000313" key="3">
    <source>
        <dbReference type="Proteomes" id="UP001196980"/>
    </source>
</evidence>
<name>A0ABS6RYS1_9BACT</name>
<gene>
    <name evidence="2" type="ORF">HWQ67_09360</name>
</gene>
<dbReference type="Proteomes" id="UP001196980">
    <property type="component" value="Unassembled WGS sequence"/>
</dbReference>
<evidence type="ECO:0000259" key="1">
    <source>
        <dbReference type="Pfam" id="PF11202"/>
    </source>
</evidence>
<dbReference type="RefSeq" id="WP_218252428.1">
    <property type="nucleotide sequence ID" value="NZ_JABXWD010000151.1"/>
</dbReference>
<keyword evidence="3" id="KW-1185">Reference proteome</keyword>
<dbReference type="EMBL" id="JABXWD010000151">
    <property type="protein sequence ID" value="MBV6341791.1"/>
    <property type="molecule type" value="Genomic_DNA"/>
</dbReference>
<accession>A0ABS6RYS1</accession>
<evidence type="ECO:0000313" key="2">
    <source>
        <dbReference type="EMBL" id="MBV6341791.1"/>
    </source>
</evidence>
<dbReference type="Pfam" id="PF11202">
    <property type="entry name" value="StiP"/>
    <property type="match status" value="1"/>
</dbReference>
<organism evidence="2 3">
    <name type="scientific">Candidatus Magnetobacterium casense</name>
    <dbReference type="NCBI Taxonomy" id="1455061"/>
    <lineage>
        <taxon>Bacteria</taxon>
        <taxon>Pseudomonadati</taxon>
        <taxon>Nitrospirota</taxon>
        <taxon>Thermodesulfovibrionia</taxon>
        <taxon>Thermodesulfovibrionales</taxon>
        <taxon>Candidatus Magnetobacteriaceae</taxon>
        <taxon>Candidatus Magnetobacterium</taxon>
    </lineage>
</organism>
<proteinExistence type="predicted"/>
<comment type="caution">
    <text evidence="2">The sequence shown here is derived from an EMBL/GenBank/DDBJ whole genome shotgun (WGS) entry which is preliminary data.</text>
</comment>
<dbReference type="InterPro" id="IPR011215">
    <property type="entry name" value="StiP_N"/>
</dbReference>